<dbReference type="SUPFAM" id="SSF54236">
    <property type="entry name" value="Ubiquitin-like"/>
    <property type="match status" value="1"/>
</dbReference>
<keyword evidence="11" id="KW-1185">Reference proteome</keyword>
<dbReference type="KEGG" id="goe:100907552"/>
<keyword evidence="4 10" id="KW-0072">Autophagy</keyword>
<evidence type="ECO:0000256" key="8">
    <source>
        <dbReference type="ARBA" id="ARBA00037868"/>
    </source>
</evidence>
<keyword evidence="6 9" id="KW-0449">Lipoprotein</keyword>
<dbReference type="GO" id="GO:0006950">
    <property type="term" value="P:response to stress"/>
    <property type="evidence" value="ECO:0007669"/>
    <property type="project" value="UniProtKB-ARBA"/>
</dbReference>
<dbReference type="GO" id="GO:0031410">
    <property type="term" value="C:cytoplasmic vesicle"/>
    <property type="evidence" value="ECO:0007669"/>
    <property type="project" value="UniProtKB-KW"/>
</dbReference>
<evidence type="ECO:0000256" key="7">
    <source>
        <dbReference type="ARBA" id="ARBA00023329"/>
    </source>
</evidence>
<dbReference type="FunFam" id="3.10.20.90:FF:000149">
    <property type="entry name" value="microtubule-associated proteins 1A/1B light chain 3C"/>
    <property type="match status" value="1"/>
</dbReference>
<dbReference type="PANTHER" id="PTHR10969">
    <property type="entry name" value="MICROTUBULE-ASSOCIATED PROTEINS 1A/1B LIGHT CHAIN 3-RELATED"/>
    <property type="match status" value="1"/>
</dbReference>
<comment type="subcellular location">
    <subcellularLocation>
        <location evidence="1">Cytoplasmic vesicle</location>
        <location evidence="1">Autophagosome</location>
    </subcellularLocation>
    <subcellularLocation>
        <location evidence="8">Endomembrane system</location>
        <topology evidence="8">Lipid-anchor</topology>
    </subcellularLocation>
</comment>
<evidence type="ECO:0000256" key="2">
    <source>
        <dbReference type="ARBA" id="ARBA00007293"/>
    </source>
</evidence>
<dbReference type="InterPro" id="IPR029071">
    <property type="entry name" value="Ubiquitin-like_domsf"/>
</dbReference>
<dbReference type="CDD" id="cd16129">
    <property type="entry name" value="Ubl_ATG8_MAP1LC3"/>
    <property type="match status" value="1"/>
</dbReference>
<evidence type="ECO:0000256" key="3">
    <source>
        <dbReference type="ARBA" id="ARBA00022490"/>
    </source>
</evidence>
<dbReference type="GO" id="GO:0005776">
    <property type="term" value="C:autophagosome"/>
    <property type="evidence" value="ECO:0007669"/>
    <property type="project" value="UniProtKB-SubCell"/>
</dbReference>
<dbReference type="Proteomes" id="UP000694867">
    <property type="component" value="Unplaced"/>
</dbReference>
<comment type="similarity">
    <text evidence="2 10">Belongs to the ATG8 family.</text>
</comment>
<feature type="lipid moiety-binding region" description="Phosphatidylserine amidated glycine; alternate" evidence="9">
    <location>
        <position position="127"/>
    </location>
</feature>
<evidence type="ECO:0000256" key="6">
    <source>
        <dbReference type="ARBA" id="ARBA00023288"/>
    </source>
</evidence>
<keyword evidence="5" id="KW-0472">Membrane</keyword>
<dbReference type="RefSeq" id="XP_003739446.1">
    <property type="nucleotide sequence ID" value="XM_003739398.2"/>
</dbReference>
<reference evidence="12" key="1">
    <citation type="submission" date="2025-08" db="UniProtKB">
        <authorList>
            <consortium name="RefSeq"/>
        </authorList>
    </citation>
    <scope>IDENTIFICATION</scope>
</reference>
<evidence type="ECO:0000256" key="1">
    <source>
        <dbReference type="ARBA" id="ARBA00004419"/>
    </source>
</evidence>
<sequence>MVDALSKDLMERSFKERRSFAQRQRDVEDIIERHPDKVPCVIERYRNEKSLPPLDRSKFLVPDYLTFGELGRIIRKRLELHPHQTFFLLINQRNMAAVSKTMAEVYASEKDEDGYLYIVYASQEVFGSDRLESAEAEDGAA</sequence>
<dbReference type="Pfam" id="PF02991">
    <property type="entry name" value="ATG8"/>
    <property type="match status" value="1"/>
</dbReference>
<organism evidence="11 12">
    <name type="scientific">Galendromus occidentalis</name>
    <name type="common">western predatory mite</name>
    <dbReference type="NCBI Taxonomy" id="34638"/>
    <lineage>
        <taxon>Eukaryota</taxon>
        <taxon>Metazoa</taxon>
        <taxon>Ecdysozoa</taxon>
        <taxon>Arthropoda</taxon>
        <taxon>Chelicerata</taxon>
        <taxon>Arachnida</taxon>
        <taxon>Acari</taxon>
        <taxon>Parasitiformes</taxon>
        <taxon>Mesostigmata</taxon>
        <taxon>Gamasina</taxon>
        <taxon>Phytoseioidea</taxon>
        <taxon>Phytoseiidae</taxon>
        <taxon>Typhlodrominae</taxon>
        <taxon>Galendromus</taxon>
    </lineage>
</organism>
<dbReference type="Gene3D" id="3.10.20.90">
    <property type="entry name" value="Phosphatidylinositol 3-kinase Catalytic Subunit, Chain A, domain 1"/>
    <property type="match status" value="1"/>
</dbReference>
<evidence type="ECO:0000256" key="9">
    <source>
        <dbReference type="PIRSR" id="PIRSR604241-50"/>
    </source>
</evidence>
<evidence type="ECO:0000256" key="4">
    <source>
        <dbReference type="ARBA" id="ARBA00023006"/>
    </source>
</evidence>
<dbReference type="InterPro" id="IPR004241">
    <property type="entry name" value="Atg8-like"/>
</dbReference>
<dbReference type="AlphaFoldDB" id="A0AAJ6QM61"/>
<dbReference type="GO" id="GO:0012505">
    <property type="term" value="C:endomembrane system"/>
    <property type="evidence" value="ECO:0007669"/>
    <property type="project" value="UniProtKB-SubCell"/>
</dbReference>
<evidence type="ECO:0000256" key="10">
    <source>
        <dbReference type="RuleBase" id="RU004384"/>
    </source>
</evidence>
<evidence type="ECO:0000256" key="5">
    <source>
        <dbReference type="ARBA" id="ARBA00023136"/>
    </source>
</evidence>
<keyword evidence="3" id="KW-0963">Cytoplasm</keyword>
<dbReference type="GeneID" id="100907552"/>
<gene>
    <name evidence="12" type="primary">LOC100907552</name>
</gene>
<evidence type="ECO:0000313" key="11">
    <source>
        <dbReference type="Proteomes" id="UP000694867"/>
    </source>
</evidence>
<keyword evidence="7" id="KW-0968">Cytoplasmic vesicle</keyword>
<proteinExistence type="inferred from homology"/>
<name>A0AAJ6QM61_9ACAR</name>
<evidence type="ECO:0000313" key="12">
    <source>
        <dbReference type="RefSeq" id="XP_003739446.1"/>
    </source>
</evidence>
<dbReference type="GO" id="GO:0016236">
    <property type="term" value="P:macroautophagy"/>
    <property type="evidence" value="ECO:0007669"/>
    <property type="project" value="UniProtKB-ARBA"/>
</dbReference>
<accession>A0AAJ6QM61</accession>
<protein>
    <submittedName>
        <fullName evidence="12">Microtubule-associated proteins 1A/1B light chain 3A</fullName>
    </submittedName>
</protein>